<dbReference type="FunFam" id="3.40.630.30:FF:000136">
    <property type="entry name" value="Glucosamine 6-phosphate N-acetyltransferase"/>
    <property type="match status" value="1"/>
</dbReference>
<dbReference type="PROSITE" id="PS51186">
    <property type="entry name" value="GNAT"/>
    <property type="match status" value="1"/>
</dbReference>
<dbReference type="EC" id="2.3.1.4" evidence="3 8"/>
<dbReference type="Proteomes" id="UP000774326">
    <property type="component" value="Unassembled WGS sequence"/>
</dbReference>
<gene>
    <name evidence="10" type="ORF">WICPIJ_003895</name>
</gene>
<keyword evidence="4 8" id="KW-0808">Transferase</keyword>
<evidence type="ECO:0000256" key="1">
    <source>
        <dbReference type="ARBA" id="ARBA00004832"/>
    </source>
</evidence>
<dbReference type="OrthoDB" id="10039976at2759"/>
<evidence type="ECO:0000313" key="10">
    <source>
        <dbReference type="EMBL" id="KAH3685128.1"/>
    </source>
</evidence>
<feature type="domain" description="N-acetyltransferase" evidence="9">
    <location>
        <begin position="7"/>
        <end position="155"/>
    </location>
</feature>
<evidence type="ECO:0000256" key="8">
    <source>
        <dbReference type="RuleBase" id="RU365086"/>
    </source>
</evidence>
<evidence type="ECO:0000256" key="6">
    <source>
        <dbReference type="ARBA" id="ARBA00048964"/>
    </source>
</evidence>
<evidence type="ECO:0000313" key="11">
    <source>
        <dbReference type="Proteomes" id="UP000774326"/>
    </source>
</evidence>
<accession>A0A9P8TMK7</accession>
<dbReference type="GO" id="GO:0006048">
    <property type="term" value="P:UDP-N-acetylglucosamine biosynthetic process"/>
    <property type="evidence" value="ECO:0007669"/>
    <property type="project" value="UniProtKB-UniRule"/>
</dbReference>
<reference evidence="10" key="1">
    <citation type="journal article" date="2021" name="Open Biol.">
        <title>Shared evolutionary footprints suggest mitochondrial oxidative damage underlies multiple complex I losses in fungi.</title>
        <authorList>
            <person name="Schikora-Tamarit M.A."/>
            <person name="Marcet-Houben M."/>
            <person name="Nosek J."/>
            <person name="Gabaldon T."/>
        </authorList>
    </citation>
    <scope>NUCLEOTIDE SEQUENCE</scope>
    <source>
        <strain evidence="10">CBS2887</strain>
    </source>
</reference>
<dbReference type="PANTHER" id="PTHR13355:SF11">
    <property type="entry name" value="GLUCOSAMINE 6-PHOSPHATE N-ACETYLTRANSFERASE"/>
    <property type="match status" value="1"/>
</dbReference>
<dbReference type="PANTHER" id="PTHR13355">
    <property type="entry name" value="GLUCOSAMINE 6-PHOSPHATE N-ACETYLTRANSFERASE"/>
    <property type="match status" value="1"/>
</dbReference>
<keyword evidence="11" id="KW-1185">Reference proteome</keyword>
<evidence type="ECO:0000256" key="5">
    <source>
        <dbReference type="ARBA" id="ARBA00023315"/>
    </source>
</evidence>
<proteinExistence type="inferred from homology"/>
<dbReference type="InterPro" id="IPR000182">
    <property type="entry name" value="GNAT_dom"/>
</dbReference>
<reference evidence="10" key="2">
    <citation type="submission" date="2021-01" db="EMBL/GenBank/DDBJ databases">
        <authorList>
            <person name="Schikora-Tamarit M.A."/>
        </authorList>
    </citation>
    <scope>NUCLEOTIDE SEQUENCE</scope>
    <source>
        <strain evidence="10">CBS2887</strain>
    </source>
</reference>
<name>A0A9P8TMK7_WICPI</name>
<dbReference type="EMBL" id="JAEUBG010002137">
    <property type="protein sequence ID" value="KAH3685128.1"/>
    <property type="molecule type" value="Genomic_DNA"/>
</dbReference>
<dbReference type="CDD" id="cd04301">
    <property type="entry name" value="NAT_SF"/>
    <property type="match status" value="1"/>
</dbReference>
<dbReference type="AlphaFoldDB" id="A0A9P8TMK7"/>
<evidence type="ECO:0000256" key="7">
    <source>
        <dbReference type="ARBA" id="ARBA00069869"/>
    </source>
</evidence>
<keyword evidence="5 8" id="KW-0012">Acyltransferase</keyword>
<comment type="similarity">
    <text evidence="2 8">Belongs to the acetyltransferase family. GNA1 subfamily.</text>
</comment>
<protein>
    <recommendedName>
        <fullName evidence="7 8">Glucosamine 6-phosphate N-acetyltransferase</fullName>
        <ecNumber evidence="3 8">2.3.1.4</ecNumber>
    </recommendedName>
</protein>
<evidence type="ECO:0000256" key="4">
    <source>
        <dbReference type="ARBA" id="ARBA00022679"/>
    </source>
</evidence>
<dbReference type="GO" id="GO:0004343">
    <property type="term" value="F:glucosamine 6-phosphate N-acetyltransferase activity"/>
    <property type="evidence" value="ECO:0007669"/>
    <property type="project" value="UniProtKB-UniRule"/>
</dbReference>
<comment type="pathway">
    <text evidence="1 8">Nucleotide-sugar biosynthesis; UDP-N-acetyl-alpha-D-glucosamine biosynthesis; N-acetyl-alpha-D-glucosamine 1-phosphate from alpha-D-glucosamine 6-phosphate (route I): step 1/2.</text>
</comment>
<sequence length="155" mass="16810">MSLPSGYSIRELKASDHTNGILDVLSGLTTVGTVTANAFESIFKQWSTLKLSNGSNVYNPLVIVDSNGKVVATGMVFIEEKLIHSGGLVGHIEDIAVDSSQQGKSLGKFLIKELSLIAKRSGAYKVILDCSESNVKFYEKCGYKEAGVEMQIRYD</sequence>
<evidence type="ECO:0000256" key="3">
    <source>
        <dbReference type="ARBA" id="ARBA00012703"/>
    </source>
</evidence>
<dbReference type="InterPro" id="IPR016181">
    <property type="entry name" value="Acyl_CoA_acyltransferase"/>
</dbReference>
<evidence type="ECO:0000256" key="2">
    <source>
        <dbReference type="ARBA" id="ARBA00006048"/>
    </source>
</evidence>
<organism evidence="10 11">
    <name type="scientific">Wickerhamomyces pijperi</name>
    <name type="common">Yeast</name>
    <name type="synonym">Pichia pijperi</name>
    <dbReference type="NCBI Taxonomy" id="599730"/>
    <lineage>
        <taxon>Eukaryota</taxon>
        <taxon>Fungi</taxon>
        <taxon>Dikarya</taxon>
        <taxon>Ascomycota</taxon>
        <taxon>Saccharomycotina</taxon>
        <taxon>Saccharomycetes</taxon>
        <taxon>Phaffomycetales</taxon>
        <taxon>Wickerhamomycetaceae</taxon>
        <taxon>Wickerhamomyces</taxon>
    </lineage>
</organism>
<dbReference type="SUPFAM" id="SSF55729">
    <property type="entry name" value="Acyl-CoA N-acyltransferases (Nat)"/>
    <property type="match status" value="1"/>
</dbReference>
<dbReference type="Gene3D" id="3.40.630.30">
    <property type="match status" value="1"/>
</dbReference>
<comment type="catalytic activity">
    <reaction evidence="6 8">
        <text>D-glucosamine 6-phosphate + acetyl-CoA = N-acetyl-D-glucosamine 6-phosphate + CoA + H(+)</text>
        <dbReference type="Rhea" id="RHEA:10292"/>
        <dbReference type="ChEBI" id="CHEBI:15378"/>
        <dbReference type="ChEBI" id="CHEBI:57287"/>
        <dbReference type="ChEBI" id="CHEBI:57288"/>
        <dbReference type="ChEBI" id="CHEBI:57513"/>
        <dbReference type="ChEBI" id="CHEBI:58725"/>
        <dbReference type="EC" id="2.3.1.4"/>
    </reaction>
</comment>
<comment type="caution">
    <text evidence="10">The sequence shown here is derived from an EMBL/GenBank/DDBJ whole genome shotgun (WGS) entry which is preliminary data.</text>
</comment>
<evidence type="ECO:0000259" key="9">
    <source>
        <dbReference type="PROSITE" id="PS51186"/>
    </source>
</evidence>
<dbReference type="Pfam" id="PF00583">
    <property type="entry name" value="Acetyltransf_1"/>
    <property type="match status" value="1"/>
</dbReference>
<dbReference type="InterPro" id="IPR039143">
    <property type="entry name" value="GNPNAT1-like"/>
</dbReference>